<dbReference type="AlphaFoldDB" id="A0A4Y2CPH8"/>
<comment type="caution">
    <text evidence="1">The sequence shown here is derived from an EMBL/GenBank/DDBJ whole genome shotgun (WGS) entry which is preliminary data.</text>
</comment>
<gene>
    <name evidence="1" type="ORF">AVEN_284_1</name>
</gene>
<organism evidence="1 2">
    <name type="scientific">Araneus ventricosus</name>
    <name type="common">Orbweaver spider</name>
    <name type="synonym">Epeira ventricosa</name>
    <dbReference type="NCBI Taxonomy" id="182803"/>
    <lineage>
        <taxon>Eukaryota</taxon>
        <taxon>Metazoa</taxon>
        <taxon>Ecdysozoa</taxon>
        <taxon>Arthropoda</taxon>
        <taxon>Chelicerata</taxon>
        <taxon>Arachnida</taxon>
        <taxon>Araneae</taxon>
        <taxon>Araneomorphae</taxon>
        <taxon>Entelegynae</taxon>
        <taxon>Araneoidea</taxon>
        <taxon>Araneidae</taxon>
        <taxon>Araneus</taxon>
    </lineage>
</organism>
<proteinExistence type="predicted"/>
<dbReference type="EMBL" id="BGPR01000219">
    <property type="protein sequence ID" value="GBM05814.1"/>
    <property type="molecule type" value="Genomic_DNA"/>
</dbReference>
<dbReference type="Proteomes" id="UP000499080">
    <property type="component" value="Unassembled WGS sequence"/>
</dbReference>
<sequence>MAWPNLKVRACGLWNSNSRAPFLRRIALQISRQRSNERMHCRRLVTTSSFDVRAIYRHNAGNNRCTYKPTSHFDSSCSDDRKQHEQALGTQLSKWDFL</sequence>
<keyword evidence="2" id="KW-1185">Reference proteome</keyword>
<reference evidence="1 2" key="1">
    <citation type="journal article" date="2019" name="Sci. Rep.">
        <title>Orb-weaving spider Araneus ventricosus genome elucidates the spidroin gene catalogue.</title>
        <authorList>
            <person name="Kono N."/>
            <person name="Nakamura H."/>
            <person name="Ohtoshi R."/>
            <person name="Moran D.A.P."/>
            <person name="Shinohara A."/>
            <person name="Yoshida Y."/>
            <person name="Fujiwara M."/>
            <person name="Mori M."/>
            <person name="Tomita M."/>
            <person name="Arakawa K."/>
        </authorList>
    </citation>
    <scope>NUCLEOTIDE SEQUENCE [LARGE SCALE GENOMIC DNA]</scope>
</reference>
<name>A0A4Y2CPH8_ARAVE</name>
<evidence type="ECO:0000313" key="2">
    <source>
        <dbReference type="Proteomes" id="UP000499080"/>
    </source>
</evidence>
<accession>A0A4Y2CPH8</accession>
<evidence type="ECO:0000313" key="1">
    <source>
        <dbReference type="EMBL" id="GBM05814.1"/>
    </source>
</evidence>
<protein>
    <submittedName>
        <fullName evidence="1">Uncharacterized protein</fullName>
    </submittedName>
</protein>